<name>A0ABD0NKC4_CIRMR</name>
<gene>
    <name evidence="2" type="ORF">M9458_041694</name>
</gene>
<dbReference type="EMBL" id="JAMKFB020000021">
    <property type="protein sequence ID" value="KAL0162298.1"/>
    <property type="molecule type" value="Genomic_DNA"/>
</dbReference>
<comment type="caution">
    <text evidence="2">The sequence shown here is derived from an EMBL/GenBank/DDBJ whole genome shotgun (WGS) entry which is preliminary data.</text>
</comment>
<keyword evidence="3" id="KW-1185">Reference proteome</keyword>
<reference evidence="2 3" key="1">
    <citation type="submission" date="2024-05" db="EMBL/GenBank/DDBJ databases">
        <title>Genome sequencing and assembly of Indian major carp, Cirrhinus mrigala (Hamilton, 1822).</title>
        <authorList>
            <person name="Mohindra V."/>
            <person name="Chowdhury L.M."/>
            <person name="Lal K."/>
            <person name="Jena J.K."/>
        </authorList>
    </citation>
    <scope>NUCLEOTIDE SEQUENCE [LARGE SCALE GENOMIC DNA]</scope>
    <source>
        <strain evidence="2">CM1030</strain>
        <tissue evidence="2">Blood</tissue>
    </source>
</reference>
<protein>
    <submittedName>
        <fullName evidence="2">Uncharacterized protein</fullName>
    </submittedName>
</protein>
<evidence type="ECO:0000313" key="2">
    <source>
        <dbReference type="EMBL" id="KAL0162298.1"/>
    </source>
</evidence>
<accession>A0ABD0NKC4</accession>
<feature type="region of interest" description="Disordered" evidence="1">
    <location>
        <begin position="1"/>
        <end position="34"/>
    </location>
</feature>
<proteinExistence type="predicted"/>
<evidence type="ECO:0000256" key="1">
    <source>
        <dbReference type="SAM" id="MobiDB-lite"/>
    </source>
</evidence>
<organism evidence="2 3">
    <name type="scientific">Cirrhinus mrigala</name>
    <name type="common">Mrigala</name>
    <dbReference type="NCBI Taxonomy" id="683832"/>
    <lineage>
        <taxon>Eukaryota</taxon>
        <taxon>Metazoa</taxon>
        <taxon>Chordata</taxon>
        <taxon>Craniata</taxon>
        <taxon>Vertebrata</taxon>
        <taxon>Euteleostomi</taxon>
        <taxon>Actinopterygii</taxon>
        <taxon>Neopterygii</taxon>
        <taxon>Teleostei</taxon>
        <taxon>Ostariophysi</taxon>
        <taxon>Cypriniformes</taxon>
        <taxon>Cyprinidae</taxon>
        <taxon>Labeoninae</taxon>
        <taxon>Labeonini</taxon>
        <taxon>Cirrhinus</taxon>
    </lineage>
</organism>
<evidence type="ECO:0000313" key="3">
    <source>
        <dbReference type="Proteomes" id="UP001529510"/>
    </source>
</evidence>
<feature type="non-terminal residue" evidence="2">
    <location>
        <position position="104"/>
    </location>
</feature>
<dbReference type="AlphaFoldDB" id="A0ABD0NKC4"/>
<sequence length="104" mass="11371">MAASPESLHRMAASPESLRKVATNPESPRKMAASPESLITENVSFFCELSACLMTKEVLCCGSHLHRSGALQLHLLHPGGLQLRLTRRGALWPMPWLPAFPALL</sequence>
<dbReference type="Proteomes" id="UP001529510">
    <property type="component" value="Unassembled WGS sequence"/>
</dbReference>